<dbReference type="EMBL" id="LAZR01021356">
    <property type="protein sequence ID" value="KKL85614.1"/>
    <property type="molecule type" value="Genomic_DNA"/>
</dbReference>
<proteinExistence type="predicted"/>
<keyword evidence="1" id="KW-0812">Transmembrane</keyword>
<keyword evidence="1" id="KW-0472">Membrane</keyword>
<evidence type="ECO:0000256" key="1">
    <source>
        <dbReference type="SAM" id="Phobius"/>
    </source>
</evidence>
<protein>
    <submittedName>
        <fullName evidence="2">Uncharacterized protein</fullName>
    </submittedName>
</protein>
<keyword evidence="1" id="KW-1133">Transmembrane helix</keyword>
<name>A0A0F9FGT2_9ZZZZ</name>
<organism evidence="2">
    <name type="scientific">marine sediment metagenome</name>
    <dbReference type="NCBI Taxonomy" id="412755"/>
    <lineage>
        <taxon>unclassified sequences</taxon>
        <taxon>metagenomes</taxon>
        <taxon>ecological metagenomes</taxon>
    </lineage>
</organism>
<reference evidence="2" key="1">
    <citation type="journal article" date="2015" name="Nature">
        <title>Complex archaea that bridge the gap between prokaryotes and eukaryotes.</title>
        <authorList>
            <person name="Spang A."/>
            <person name="Saw J.H."/>
            <person name="Jorgensen S.L."/>
            <person name="Zaremba-Niedzwiedzka K."/>
            <person name="Martijn J."/>
            <person name="Lind A.E."/>
            <person name="van Eijk R."/>
            <person name="Schleper C."/>
            <person name="Guy L."/>
            <person name="Ettema T.J."/>
        </authorList>
    </citation>
    <scope>NUCLEOTIDE SEQUENCE</scope>
</reference>
<feature type="transmembrane region" description="Helical" evidence="1">
    <location>
        <begin position="7"/>
        <end position="30"/>
    </location>
</feature>
<accession>A0A0F9FGT2</accession>
<comment type="caution">
    <text evidence="2">The sequence shown here is derived from an EMBL/GenBank/DDBJ whole genome shotgun (WGS) entry which is preliminary data.</text>
</comment>
<sequence>TSFGSKIVFTTILVSIALHFAEVSTNMFIFY</sequence>
<gene>
    <name evidence="2" type="ORF">LCGC14_1952940</name>
</gene>
<evidence type="ECO:0000313" key="2">
    <source>
        <dbReference type="EMBL" id="KKL85614.1"/>
    </source>
</evidence>
<dbReference type="AlphaFoldDB" id="A0A0F9FGT2"/>
<feature type="non-terminal residue" evidence="2">
    <location>
        <position position="1"/>
    </location>
</feature>